<dbReference type="EMBL" id="KC542384">
    <property type="protein sequence ID" value="AGL12896.1"/>
    <property type="molecule type" value="Genomic_DNA"/>
</dbReference>
<name>R4LBV5_9RHOB</name>
<geneLocation type="plasmid" evidence="2">
    <name>pMARC1</name>
</geneLocation>
<organism evidence="2">
    <name type="scientific">Paracoccus marcusii</name>
    <dbReference type="NCBI Taxonomy" id="59779"/>
    <lineage>
        <taxon>Bacteria</taxon>
        <taxon>Pseudomonadati</taxon>
        <taxon>Pseudomonadota</taxon>
        <taxon>Alphaproteobacteria</taxon>
        <taxon>Rhodobacterales</taxon>
        <taxon>Paracoccaceae</taxon>
        <taxon>Paracoccus</taxon>
    </lineage>
</organism>
<feature type="transmembrane region" description="Helical" evidence="1">
    <location>
        <begin position="53"/>
        <end position="70"/>
    </location>
</feature>
<sequence length="131" mass="15061">MISIWHRRRAIFRWILIEFRRDRKFRFNALSLAGILAAPTVISIAISTGDFKIIYLLISLLAGIASWIWLMDSIQRRLRDNGHPKWTATFFASIAVAVIIFLMGIIISMLVPGLKFPVSIFGLYDYVKSIF</sequence>
<accession>R4LBV5</accession>
<evidence type="ECO:0000256" key="1">
    <source>
        <dbReference type="SAM" id="Phobius"/>
    </source>
</evidence>
<proteinExistence type="predicted"/>
<protein>
    <submittedName>
        <fullName evidence="2">Uncharacterized protein</fullName>
    </submittedName>
</protein>
<keyword evidence="1" id="KW-1133">Transmembrane helix</keyword>
<keyword evidence="1" id="KW-0472">Membrane</keyword>
<keyword evidence="1" id="KW-0812">Transmembrane</keyword>
<feature type="transmembrane region" description="Helical" evidence="1">
    <location>
        <begin position="90"/>
        <end position="111"/>
    </location>
</feature>
<evidence type="ECO:0000313" key="2">
    <source>
        <dbReference type="EMBL" id="AGL12896.1"/>
    </source>
</evidence>
<dbReference type="RefSeq" id="WP_031942571.1">
    <property type="nucleotide sequence ID" value="NC_025023.1"/>
</dbReference>
<dbReference type="AlphaFoldDB" id="R4LBV5"/>
<feature type="transmembrane region" description="Helical" evidence="1">
    <location>
        <begin position="27"/>
        <end position="47"/>
    </location>
</feature>
<reference evidence="2" key="1">
    <citation type="journal article" date="2013" name="PLoS ONE">
        <title>Plasmids of Carotenoid-Producing Paracoccus spp. (Alphaproteobacteria) - Structure, Diversity and Evolution.</title>
        <authorList>
            <person name="Maj A."/>
            <person name="Dziewit L."/>
            <person name="Czarnecki J."/>
            <person name="Wlodarczyk M."/>
            <person name="Baj J."/>
            <person name="Skrzypczyk G."/>
            <person name="Giersz D."/>
            <person name="Bartosik D."/>
        </authorList>
    </citation>
    <scope>NUCLEOTIDE SEQUENCE</scope>
    <source>
        <strain evidence="2">DSM 11574</strain>
        <plasmid evidence="2">pMARC1</plasmid>
    </source>
</reference>
<keyword evidence="2" id="KW-0614">Plasmid</keyword>